<feature type="compositionally biased region" description="Polar residues" evidence="1">
    <location>
        <begin position="210"/>
        <end position="225"/>
    </location>
</feature>
<feature type="region of interest" description="Disordered" evidence="1">
    <location>
        <begin position="102"/>
        <end position="367"/>
    </location>
</feature>
<reference evidence="2 3" key="1">
    <citation type="submission" date="2019-04" db="EMBL/GenBank/DDBJ databases">
        <title>Comparative genomics and transcriptomics to analyze fruiting body development in filamentous ascomycetes.</title>
        <authorList>
            <consortium name="DOE Joint Genome Institute"/>
            <person name="Lutkenhaus R."/>
            <person name="Traeger S."/>
            <person name="Breuer J."/>
            <person name="Kuo A."/>
            <person name="Lipzen A."/>
            <person name="Pangilinan J."/>
            <person name="Dilworth D."/>
            <person name="Sandor L."/>
            <person name="Poggeler S."/>
            <person name="Barry K."/>
            <person name="Grigoriev I.V."/>
            <person name="Nowrousian M."/>
        </authorList>
    </citation>
    <scope>NUCLEOTIDE SEQUENCE [LARGE SCALE GENOMIC DNA]</scope>
    <source>
        <strain evidence="2 3">CBS 389.68</strain>
    </source>
</reference>
<protein>
    <submittedName>
        <fullName evidence="2">Uncharacterized protein</fullName>
    </submittedName>
</protein>
<dbReference type="STRING" id="341454.A0A4S2MHK7"/>
<sequence length="765" mass="84968">MANIVSARITDDDLRAQIQALQLPSKPLIMTRTLDEKRRICGDPNHVGKPCCCFEQLTFLVSDWPGPVRPDSPEPELAVKKPVAAVVNGANAKKKLTLGQYSAGKKSSGASPAGGEKGVVKTPATVGKEKKEEKKMVEKVVEKEKTLPPSRSTQSQPNTQTQTQTQTQKSTTPPVSSQNHARSPVKTVKPMAGNKRPPDSRPSLAADHSSAGTNNNMRRTVSTDSVRPAKRPHTPTPPPPRSRISVQRPTPPPKSPELRLPPLLSPTLPKSIEDALAAEDRVKYEKSATRATSSSSTRPRSTSNVSARPLKPLPSGKKPPGLSSGASPQPGSPVKLKSKTAQKAVKRPASPAPPLSPRNPKRQTGSVVVKLAFKKRLRDFQSLVKLDANSRRKREIKEEDSGGSRALKRQKVPGNVTTAKTTAAKSPAVQSPVLRHKESRDRHLQTPPPKKVNGLGVRRGDDALTPSNVHVTPSANSAERDRDRDRDRERDHERDRDTDRDREPYRAKTPEAETFHQEYKRLIKIGRSAKHEAQKDFDHPNPSIRRKSIFNLVDSCLLFFTAFIIWDRMQHLDRHSSRPDHWRTLLDLTNLAAEKCRQSKELSLMGLIKHVEAVARQHIFNQELDRFSKMPLPATPTTPSKAPTPDAHAPPLPPPQQFARCRALLYQDHREMRTTWAEGMRLLPFDVLMEEFPETWKARGREGENVDWREWPREVARYEAAYALPLGVNTAPPEAANFAVRVLGEWAAAKGVRGRSRLAEMMAVV</sequence>
<keyword evidence="3" id="KW-1185">Reference proteome</keyword>
<feature type="compositionally biased region" description="Basic and acidic residues" evidence="1">
    <location>
        <begin position="278"/>
        <end position="288"/>
    </location>
</feature>
<feature type="compositionally biased region" description="Low complexity" evidence="1">
    <location>
        <begin position="631"/>
        <end position="647"/>
    </location>
</feature>
<feature type="compositionally biased region" description="Polar residues" evidence="1">
    <location>
        <begin position="465"/>
        <end position="477"/>
    </location>
</feature>
<feature type="compositionally biased region" description="Low complexity" evidence="1">
    <location>
        <begin position="148"/>
        <end position="178"/>
    </location>
</feature>
<feature type="compositionally biased region" description="Basic residues" evidence="1">
    <location>
        <begin position="336"/>
        <end position="346"/>
    </location>
</feature>
<dbReference type="AlphaFoldDB" id="A0A4S2MHK7"/>
<organism evidence="2 3">
    <name type="scientific">Ascodesmis nigricans</name>
    <dbReference type="NCBI Taxonomy" id="341454"/>
    <lineage>
        <taxon>Eukaryota</taxon>
        <taxon>Fungi</taxon>
        <taxon>Dikarya</taxon>
        <taxon>Ascomycota</taxon>
        <taxon>Pezizomycotina</taxon>
        <taxon>Pezizomycetes</taxon>
        <taxon>Pezizales</taxon>
        <taxon>Ascodesmidaceae</taxon>
        <taxon>Ascodesmis</taxon>
    </lineage>
</organism>
<dbReference type="InParanoid" id="A0A4S2MHK7"/>
<accession>A0A4S2MHK7</accession>
<evidence type="ECO:0000313" key="3">
    <source>
        <dbReference type="Proteomes" id="UP000298138"/>
    </source>
</evidence>
<evidence type="ECO:0000256" key="1">
    <source>
        <dbReference type="SAM" id="MobiDB-lite"/>
    </source>
</evidence>
<feature type="compositionally biased region" description="Low complexity" evidence="1">
    <location>
        <begin position="289"/>
        <end position="325"/>
    </location>
</feature>
<feature type="compositionally biased region" description="Basic and acidic residues" evidence="1">
    <location>
        <begin position="435"/>
        <end position="444"/>
    </location>
</feature>
<gene>
    <name evidence="2" type="ORF">EX30DRAFT_375556</name>
</gene>
<dbReference type="EMBL" id="ML220183">
    <property type="protein sequence ID" value="TGZ76350.1"/>
    <property type="molecule type" value="Genomic_DNA"/>
</dbReference>
<feature type="compositionally biased region" description="Low complexity" evidence="1">
    <location>
        <begin position="258"/>
        <end position="270"/>
    </location>
</feature>
<feature type="compositionally biased region" description="Basic and acidic residues" evidence="1">
    <location>
        <begin position="478"/>
        <end position="510"/>
    </location>
</feature>
<feature type="compositionally biased region" description="Low complexity" evidence="1">
    <location>
        <begin position="102"/>
        <end position="114"/>
    </location>
</feature>
<dbReference type="Proteomes" id="UP000298138">
    <property type="component" value="Unassembled WGS sequence"/>
</dbReference>
<dbReference type="OrthoDB" id="284473at2759"/>
<evidence type="ECO:0000313" key="2">
    <source>
        <dbReference type="EMBL" id="TGZ76350.1"/>
    </source>
</evidence>
<feature type="region of interest" description="Disordered" evidence="1">
    <location>
        <begin position="386"/>
        <end position="510"/>
    </location>
</feature>
<feature type="compositionally biased region" description="Basic and acidic residues" evidence="1">
    <location>
        <begin position="127"/>
        <end position="146"/>
    </location>
</feature>
<feature type="region of interest" description="Disordered" evidence="1">
    <location>
        <begin position="630"/>
        <end position="653"/>
    </location>
</feature>
<proteinExistence type="predicted"/>
<name>A0A4S2MHK7_9PEZI</name>